<sequence>MVFRFGDVELTPTLEEVLENFESLRMVHKRKTQRVCGITNMAQNRFEAGYDKSYKAWLKEDSQMTLTLGSDTYDQVEYVESKAQEGRLAITMEKGSVSISKETEKSLLEKINKMEEEIAMTRRRVEQVDQNKEALLIKTEEIDRQMDWVKRKIARIDLEIVASLRALNEVSGSLPAQERNYEEIEQLLHEFMDIMKDEDKEVSPEGNTTNERFGVAPNDESFWPVRFTQGNEKITLKAHYRIYLRDLEVISCSTIYQTLQSLGILHPIEGGGSRCDPRDEYKRCAYHIDHRGHTTDECSVLRTKIHVMINSGQFRHMWGPHAILVCDQVKPETPITEDTRIHLLDYTAFEESYAIIYQKLVDAKIIYHFERKMKSLAK</sequence>
<accession>A0ABS8UQ67</accession>
<evidence type="ECO:0000313" key="3">
    <source>
        <dbReference type="Proteomes" id="UP000823775"/>
    </source>
</evidence>
<dbReference type="Proteomes" id="UP000823775">
    <property type="component" value="Unassembled WGS sequence"/>
</dbReference>
<gene>
    <name evidence="2" type="ORF">HAX54_018793</name>
</gene>
<organism evidence="2 3">
    <name type="scientific">Datura stramonium</name>
    <name type="common">Jimsonweed</name>
    <name type="synonym">Common thornapple</name>
    <dbReference type="NCBI Taxonomy" id="4076"/>
    <lineage>
        <taxon>Eukaryota</taxon>
        <taxon>Viridiplantae</taxon>
        <taxon>Streptophyta</taxon>
        <taxon>Embryophyta</taxon>
        <taxon>Tracheophyta</taxon>
        <taxon>Spermatophyta</taxon>
        <taxon>Magnoliopsida</taxon>
        <taxon>eudicotyledons</taxon>
        <taxon>Gunneridae</taxon>
        <taxon>Pentapetalae</taxon>
        <taxon>asterids</taxon>
        <taxon>lamiids</taxon>
        <taxon>Solanales</taxon>
        <taxon>Solanaceae</taxon>
        <taxon>Solanoideae</taxon>
        <taxon>Datureae</taxon>
        <taxon>Datura</taxon>
    </lineage>
</organism>
<evidence type="ECO:0000313" key="2">
    <source>
        <dbReference type="EMBL" id="MCD9560271.1"/>
    </source>
</evidence>
<reference evidence="2 3" key="1">
    <citation type="journal article" date="2021" name="BMC Genomics">
        <title>Datura genome reveals duplications of psychoactive alkaloid biosynthetic genes and high mutation rate following tissue culture.</title>
        <authorList>
            <person name="Rajewski A."/>
            <person name="Carter-House D."/>
            <person name="Stajich J."/>
            <person name="Litt A."/>
        </authorList>
    </citation>
    <scope>NUCLEOTIDE SEQUENCE [LARGE SCALE GENOMIC DNA]</scope>
    <source>
        <strain evidence="2">AR-01</strain>
    </source>
</reference>
<keyword evidence="1" id="KW-0175">Coiled coil</keyword>
<keyword evidence="3" id="KW-1185">Reference proteome</keyword>
<proteinExistence type="predicted"/>
<protein>
    <submittedName>
        <fullName evidence="2">Uncharacterized protein</fullName>
    </submittedName>
</protein>
<feature type="coiled-coil region" evidence="1">
    <location>
        <begin position="104"/>
        <end position="131"/>
    </location>
</feature>
<name>A0ABS8UQ67_DATST</name>
<evidence type="ECO:0000256" key="1">
    <source>
        <dbReference type="SAM" id="Coils"/>
    </source>
</evidence>
<comment type="caution">
    <text evidence="2">The sequence shown here is derived from an EMBL/GenBank/DDBJ whole genome shotgun (WGS) entry which is preliminary data.</text>
</comment>
<dbReference type="EMBL" id="JACEIK010002293">
    <property type="protein sequence ID" value="MCD9560271.1"/>
    <property type="molecule type" value="Genomic_DNA"/>
</dbReference>